<organism evidence="1 2">
    <name type="scientific">Planotetraspora mira</name>
    <dbReference type="NCBI Taxonomy" id="58121"/>
    <lineage>
        <taxon>Bacteria</taxon>
        <taxon>Bacillati</taxon>
        <taxon>Actinomycetota</taxon>
        <taxon>Actinomycetes</taxon>
        <taxon>Streptosporangiales</taxon>
        <taxon>Streptosporangiaceae</taxon>
        <taxon>Planotetraspora</taxon>
    </lineage>
</organism>
<keyword evidence="2" id="KW-1185">Reference proteome</keyword>
<evidence type="ECO:0000313" key="1">
    <source>
        <dbReference type="EMBL" id="GII30456.1"/>
    </source>
</evidence>
<protein>
    <submittedName>
        <fullName evidence="1">Uncharacterized protein</fullName>
    </submittedName>
</protein>
<dbReference type="AlphaFoldDB" id="A0A8J3X7L5"/>
<dbReference type="EMBL" id="BOOO01000019">
    <property type="protein sequence ID" value="GII30456.1"/>
    <property type="molecule type" value="Genomic_DNA"/>
</dbReference>
<evidence type="ECO:0000313" key="2">
    <source>
        <dbReference type="Proteomes" id="UP000650628"/>
    </source>
</evidence>
<comment type="caution">
    <text evidence="1">The sequence shown here is derived from an EMBL/GenBank/DDBJ whole genome shotgun (WGS) entry which is preliminary data.</text>
</comment>
<accession>A0A8J3X7L5</accession>
<gene>
    <name evidence="1" type="ORF">Pmi06nite_38980</name>
</gene>
<name>A0A8J3X7L5_9ACTN</name>
<sequence>MERVGREAHVAEGFVQFEVLAFAVVLEEHVSVTDGDDGVEIGHAILLDGLRETAGEDVTAHDPVLRPITV</sequence>
<dbReference type="Proteomes" id="UP000650628">
    <property type="component" value="Unassembled WGS sequence"/>
</dbReference>
<reference evidence="1 2" key="1">
    <citation type="submission" date="2021-01" db="EMBL/GenBank/DDBJ databases">
        <title>Whole genome shotgun sequence of Planotetraspora mira NBRC 15435.</title>
        <authorList>
            <person name="Komaki H."/>
            <person name="Tamura T."/>
        </authorList>
    </citation>
    <scope>NUCLEOTIDE SEQUENCE [LARGE SCALE GENOMIC DNA]</scope>
    <source>
        <strain evidence="1 2">NBRC 15435</strain>
    </source>
</reference>
<proteinExistence type="predicted"/>